<proteinExistence type="predicted"/>
<name>A0A8E2IUI8_9MYCO</name>
<evidence type="ECO:0000313" key="1">
    <source>
        <dbReference type="EMBL" id="ORC07501.1"/>
    </source>
</evidence>
<gene>
    <name evidence="1" type="ORF">B4U45_13745</name>
</gene>
<sequence length="104" mass="11574">MWLRALGTTFRHVADDAVVIEHRSKVSPTVCTTVRRPGFRQYVDPTIRGYSPSLTNPRLAAGFRARQGDDRVRPVAFSDSLAETMVSNWLMRQAASPGLRCRGG</sequence>
<dbReference type="Proteomes" id="UP000192335">
    <property type="component" value="Unassembled WGS sequence"/>
</dbReference>
<dbReference type="EMBL" id="MWQA01000001">
    <property type="protein sequence ID" value="ORC07501.1"/>
    <property type="molecule type" value="Genomic_DNA"/>
</dbReference>
<reference evidence="1 2" key="1">
    <citation type="submission" date="2017-02" db="EMBL/GenBank/DDBJ databases">
        <title>Mycobacterium kansasii genomes.</title>
        <authorList>
            <person name="Borowka P."/>
            <person name="Strapagiel D."/>
            <person name="Marciniak B."/>
            <person name="Lach J."/>
            <person name="Bakula Z."/>
            <person name="Van Ingen J."/>
            <person name="Safianowska A."/>
            <person name="Brzostek A."/>
            <person name="Dziadek J."/>
            <person name="Jagielski T."/>
        </authorList>
    </citation>
    <scope>NUCLEOTIDE SEQUENCE [LARGE SCALE GENOMIC DNA]</scope>
    <source>
        <strain evidence="1 2">12MK</strain>
    </source>
</reference>
<evidence type="ECO:0000313" key="2">
    <source>
        <dbReference type="Proteomes" id="UP000192335"/>
    </source>
</evidence>
<dbReference type="AlphaFoldDB" id="A0A8E2IUI8"/>
<comment type="caution">
    <text evidence="1">The sequence shown here is derived from an EMBL/GenBank/DDBJ whole genome shotgun (WGS) entry which is preliminary data.</text>
</comment>
<protein>
    <submittedName>
        <fullName evidence="1">Uncharacterized protein</fullName>
    </submittedName>
</protein>
<organism evidence="1 2">
    <name type="scientific">Mycobacterium persicum</name>
    <dbReference type="NCBI Taxonomy" id="1487726"/>
    <lineage>
        <taxon>Bacteria</taxon>
        <taxon>Bacillati</taxon>
        <taxon>Actinomycetota</taxon>
        <taxon>Actinomycetes</taxon>
        <taxon>Mycobacteriales</taxon>
        <taxon>Mycobacteriaceae</taxon>
        <taxon>Mycobacterium</taxon>
    </lineage>
</organism>
<accession>A0A8E2IUI8</accession>